<dbReference type="SMART" id="SM00354">
    <property type="entry name" value="HTH_LACI"/>
    <property type="match status" value="1"/>
</dbReference>
<dbReference type="PANTHER" id="PTHR30146:SF109">
    <property type="entry name" value="HTH-TYPE TRANSCRIPTIONAL REGULATOR GALS"/>
    <property type="match status" value="1"/>
</dbReference>
<accession>A0ABW1DF22</accession>
<feature type="domain" description="HTH lacI-type" evidence="4">
    <location>
        <begin position="1"/>
        <end position="50"/>
    </location>
</feature>
<dbReference type="PANTHER" id="PTHR30146">
    <property type="entry name" value="LACI-RELATED TRANSCRIPTIONAL REPRESSOR"/>
    <property type="match status" value="1"/>
</dbReference>
<dbReference type="Gene3D" id="1.10.260.40">
    <property type="entry name" value="lambda repressor-like DNA-binding domains"/>
    <property type="match status" value="1"/>
</dbReference>
<evidence type="ECO:0000313" key="5">
    <source>
        <dbReference type="EMBL" id="MFC5847216.1"/>
    </source>
</evidence>
<evidence type="ECO:0000256" key="3">
    <source>
        <dbReference type="ARBA" id="ARBA00023163"/>
    </source>
</evidence>
<dbReference type="SUPFAM" id="SSF47413">
    <property type="entry name" value="lambda repressor-like DNA-binding domains"/>
    <property type="match status" value="1"/>
</dbReference>
<evidence type="ECO:0000313" key="6">
    <source>
        <dbReference type="Proteomes" id="UP001595979"/>
    </source>
</evidence>
<keyword evidence="1" id="KW-0805">Transcription regulation</keyword>
<dbReference type="PROSITE" id="PS50932">
    <property type="entry name" value="HTH_LACI_2"/>
    <property type="match status" value="1"/>
</dbReference>
<comment type="caution">
    <text evidence="5">The sequence shown here is derived from an EMBL/GenBank/DDBJ whole genome shotgun (WGS) entry which is preliminary data.</text>
</comment>
<dbReference type="Pfam" id="PF00356">
    <property type="entry name" value="LacI"/>
    <property type="match status" value="1"/>
</dbReference>
<dbReference type="EMBL" id="JBHSOH010000004">
    <property type="protein sequence ID" value="MFC5847216.1"/>
    <property type="molecule type" value="Genomic_DNA"/>
</dbReference>
<organism evidence="5 6">
    <name type="scientific">Deinococcus petrolearius</name>
    <dbReference type="NCBI Taxonomy" id="1751295"/>
    <lineage>
        <taxon>Bacteria</taxon>
        <taxon>Thermotogati</taxon>
        <taxon>Deinococcota</taxon>
        <taxon>Deinococci</taxon>
        <taxon>Deinococcales</taxon>
        <taxon>Deinococcaceae</taxon>
        <taxon>Deinococcus</taxon>
    </lineage>
</organism>
<sequence>MASQAGVSFKTVSYVLNGGEKVSDKTRAAVLGAVKALDYHPNHAARAMRLRKAFSVALVGYGNEEKPAYGNLGDPAIAVIVAAMAATAEGNGYTLSLTNFRNADPRAYRRGLTQGQFDGGIFIPFADNAGALAPFIDSPLVVIDQPDMPPGVPVVRVDYRSGVRAAVEHLHGRGRRRIGFVGGPRDLNAYHNTERYGGYHDGLAACGLPANPALVVASDYSFEGARSVFGALMAASPDAVVAASDRMAIGILREARGRGLRVPEDLAIVGFDDLESAQFVDPPLTTVHHPLNELGQRSMEMILARIAGTLPEHAERVVLPTHLVVRDSS</sequence>
<dbReference type="Pfam" id="PF13377">
    <property type="entry name" value="Peripla_BP_3"/>
    <property type="match status" value="1"/>
</dbReference>
<keyword evidence="3" id="KW-0804">Transcription</keyword>
<evidence type="ECO:0000256" key="1">
    <source>
        <dbReference type="ARBA" id="ARBA00023015"/>
    </source>
</evidence>
<dbReference type="InterPro" id="IPR000843">
    <property type="entry name" value="HTH_LacI"/>
</dbReference>
<dbReference type="CDD" id="cd01392">
    <property type="entry name" value="HTH_LacI"/>
    <property type="match status" value="1"/>
</dbReference>
<gene>
    <name evidence="5" type="ORF">ACFPQ6_02740</name>
</gene>
<dbReference type="Proteomes" id="UP001595979">
    <property type="component" value="Unassembled WGS sequence"/>
</dbReference>
<keyword evidence="2 5" id="KW-0238">DNA-binding</keyword>
<dbReference type="CDD" id="cd06267">
    <property type="entry name" value="PBP1_LacI_sugar_binding-like"/>
    <property type="match status" value="1"/>
</dbReference>
<evidence type="ECO:0000256" key="2">
    <source>
        <dbReference type="ARBA" id="ARBA00023125"/>
    </source>
</evidence>
<reference evidence="6" key="1">
    <citation type="journal article" date="2019" name="Int. J. Syst. Evol. Microbiol.">
        <title>The Global Catalogue of Microorganisms (GCM) 10K type strain sequencing project: providing services to taxonomists for standard genome sequencing and annotation.</title>
        <authorList>
            <consortium name="The Broad Institute Genomics Platform"/>
            <consortium name="The Broad Institute Genome Sequencing Center for Infectious Disease"/>
            <person name="Wu L."/>
            <person name="Ma J."/>
        </authorList>
    </citation>
    <scope>NUCLEOTIDE SEQUENCE [LARGE SCALE GENOMIC DNA]</scope>
    <source>
        <strain evidence="6">CGMCC 1.15053</strain>
    </source>
</reference>
<name>A0ABW1DF22_9DEIO</name>
<dbReference type="InterPro" id="IPR010982">
    <property type="entry name" value="Lambda_DNA-bd_dom_sf"/>
</dbReference>
<proteinExistence type="predicted"/>
<dbReference type="Gene3D" id="3.40.50.2300">
    <property type="match status" value="2"/>
</dbReference>
<evidence type="ECO:0000259" key="4">
    <source>
        <dbReference type="PROSITE" id="PS50932"/>
    </source>
</evidence>
<dbReference type="InterPro" id="IPR046335">
    <property type="entry name" value="LacI/GalR-like_sensor"/>
</dbReference>
<keyword evidence="6" id="KW-1185">Reference proteome</keyword>
<dbReference type="SUPFAM" id="SSF53822">
    <property type="entry name" value="Periplasmic binding protein-like I"/>
    <property type="match status" value="1"/>
</dbReference>
<dbReference type="GO" id="GO:0003677">
    <property type="term" value="F:DNA binding"/>
    <property type="evidence" value="ECO:0007669"/>
    <property type="project" value="UniProtKB-KW"/>
</dbReference>
<protein>
    <submittedName>
        <fullName evidence="5">LacI family DNA-binding transcriptional regulator</fullName>
    </submittedName>
</protein>
<dbReference type="InterPro" id="IPR028082">
    <property type="entry name" value="Peripla_BP_I"/>
</dbReference>